<gene>
    <name evidence="1" type="ORF">LAESUDRAFT_736899</name>
</gene>
<dbReference type="GeneID" id="63827763"/>
<protein>
    <submittedName>
        <fullName evidence="1">Uncharacterized protein</fullName>
    </submittedName>
</protein>
<organism evidence="1 2">
    <name type="scientific">Laetiporus sulphureus 93-53</name>
    <dbReference type="NCBI Taxonomy" id="1314785"/>
    <lineage>
        <taxon>Eukaryota</taxon>
        <taxon>Fungi</taxon>
        <taxon>Dikarya</taxon>
        <taxon>Basidiomycota</taxon>
        <taxon>Agaricomycotina</taxon>
        <taxon>Agaricomycetes</taxon>
        <taxon>Polyporales</taxon>
        <taxon>Laetiporus</taxon>
    </lineage>
</organism>
<accession>A0A165E901</accession>
<dbReference type="EMBL" id="KV427624">
    <property type="protein sequence ID" value="KZT06497.1"/>
    <property type="molecule type" value="Genomic_DNA"/>
</dbReference>
<name>A0A165E901_9APHY</name>
<dbReference type="OrthoDB" id="2769307at2759"/>
<evidence type="ECO:0000313" key="2">
    <source>
        <dbReference type="Proteomes" id="UP000076871"/>
    </source>
</evidence>
<sequence>MPMLHGSAAHLPEKRQIVVPTAGSIVEPSNYTAIAPGAVFDFVFDSVNYCESGYEPITVWLFEQPPSIDDMASDGTFQNGTYLYYFGKWLINNFGLPPMQTPPNNLTMPDFSAAAEGSQIFSNATFYLTVVETYEDCPGDIPYEYGFTSNVVIYNATSST</sequence>
<dbReference type="AlphaFoldDB" id="A0A165E901"/>
<dbReference type="Proteomes" id="UP000076871">
    <property type="component" value="Unassembled WGS sequence"/>
</dbReference>
<keyword evidence="2" id="KW-1185">Reference proteome</keyword>
<evidence type="ECO:0000313" key="1">
    <source>
        <dbReference type="EMBL" id="KZT06497.1"/>
    </source>
</evidence>
<reference evidence="1 2" key="1">
    <citation type="journal article" date="2016" name="Mol. Biol. Evol.">
        <title>Comparative Genomics of Early-Diverging Mushroom-Forming Fungi Provides Insights into the Origins of Lignocellulose Decay Capabilities.</title>
        <authorList>
            <person name="Nagy L.G."/>
            <person name="Riley R."/>
            <person name="Tritt A."/>
            <person name="Adam C."/>
            <person name="Daum C."/>
            <person name="Floudas D."/>
            <person name="Sun H."/>
            <person name="Yadav J.S."/>
            <person name="Pangilinan J."/>
            <person name="Larsson K.H."/>
            <person name="Matsuura K."/>
            <person name="Barry K."/>
            <person name="Labutti K."/>
            <person name="Kuo R."/>
            <person name="Ohm R.A."/>
            <person name="Bhattacharya S.S."/>
            <person name="Shirouzu T."/>
            <person name="Yoshinaga Y."/>
            <person name="Martin F.M."/>
            <person name="Grigoriev I.V."/>
            <person name="Hibbett D.S."/>
        </authorList>
    </citation>
    <scope>NUCLEOTIDE SEQUENCE [LARGE SCALE GENOMIC DNA]</scope>
    <source>
        <strain evidence="1 2">93-53</strain>
    </source>
</reference>
<dbReference type="InParanoid" id="A0A165E901"/>
<dbReference type="RefSeq" id="XP_040764237.1">
    <property type="nucleotide sequence ID" value="XM_040910734.1"/>
</dbReference>
<proteinExistence type="predicted"/>